<dbReference type="GO" id="GO:0016020">
    <property type="term" value="C:membrane"/>
    <property type="evidence" value="ECO:0007669"/>
    <property type="project" value="UniProtKB-UniRule"/>
</dbReference>
<name>A0A835QG71_VANPL</name>
<dbReference type="PROSITE" id="PS51846">
    <property type="entry name" value="CNNM"/>
    <property type="match status" value="1"/>
</dbReference>
<protein>
    <recommendedName>
        <fullName evidence="4">CNNM transmembrane domain-containing protein</fullName>
    </recommendedName>
</protein>
<gene>
    <name evidence="5" type="ORF">HPP92_014513</name>
</gene>
<feature type="compositionally biased region" description="Basic and acidic residues" evidence="2">
    <location>
        <begin position="236"/>
        <end position="249"/>
    </location>
</feature>
<dbReference type="PANTHER" id="PTHR12064">
    <property type="entry name" value="METAL TRANSPORTER CNNM"/>
    <property type="match status" value="1"/>
</dbReference>
<dbReference type="InterPro" id="IPR046342">
    <property type="entry name" value="CBS_dom_sf"/>
</dbReference>
<dbReference type="Pfam" id="PF01595">
    <property type="entry name" value="CNNM"/>
    <property type="match status" value="1"/>
</dbReference>
<dbReference type="GO" id="GO:0010960">
    <property type="term" value="P:magnesium ion homeostasis"/>
    <property type="evidence" value="ECO:0007669"/>
    <property type="project" value="InterPro"/>
</dbReference>
<feature type="region of interest" description="Disordered" evidence="2">
    <location>
        <begin position="230"/>
        <end position="267"/>
    </location>
</feature>
<dbReference type="SUPFAM" id="SSF54631">
    <property type="entry name" value="CBS-domain pair"/>
    <property type="match status" value="1"/>
</dbReference>
<dbReference type="Proteomes" id="UP000636800">
    <property type="component" value="Chromosome 7"/>
</dbReference>
<evidence type="ECO:0000256" key="1">
    <source>
        <dbReference type="PROSITE-ProRule" id="PRU01193"/>
    </source>
</evidence>
<proteinExistence type="predicted"/>
<dbReference type="InterPro" id="IPR002550">
    <property type="entry name" value="CNNM"/>
</dbReference>
<feature type="transmembrane region" description="Helical" evidence="3">
    <location>
        <begin position="6"/>
        <end position="27"/>
    </location>
</feature>
<organism evidence="5 6">
    <name type="scientific">Vanilla planifolia</name>
    <name type="common">Vanilla</name>
    <dbReference type="NCBI Taxonomy" id="51239"/>
    <lineage>
        <taxon>Eukaryota</taxon>
        <taxon>Viridiplantae</taxon>
        <taxon>Streptophyta</taxon>
        <taxon>Embryophyta</taxon>
        <taxon>Tracheophyta</taxon>
        <taxon>Spermatophyta</taxon>
        <taxon>Magnoliopsida</taxon>
        <taxon>Liliopsida</taxon>
        <taxon>Asparagales</taxon>
        <taxon>Orchidaceae</taxon>
        <taxon>Vanilloideae</taxon>
        <taxon>Vanilleae</taxon>
        <taxon>Vanilla</taxon>
    </lineage>
</organism>
<evidence type="ECO:0000313" key="6">
    <source>
        <dbReference type="Proteomes" id="UP000636800"/>
    </source>
</evidence>
<dbReference type="GO" id="GO:0005737">
    <property type="term" value="C:cytoplasm"/>
    <property type="evidence" value="ECO:0007669"/>
    <property type="project" value="TreeGrafter"/>
</dbReference>
<evidence type="ECO:0000313" key="5">
    <source>
        <dbReference type="EMBL" id="KAG0472656.1"/>
    </source>
</evidence>
<evidence type="ECO:0000256" key="2">
    <source>
        <dbReference type="SAM" id="MobiDB-lite"/>
    </source>
</evidence>
<dbReference type="EMBL" id="JADCNL010000007">
    <property type="protein sequence ID" value="KAG0472656.1"/>
    <property type="molecule type" value="Genomic_DNA"/>
</dbReference>
<evidence type="ECO:0000259" key="4">
    <source>
        <dbReference type="PROSITE" id="PS51846"/>
    </source>
</evidence>
<keyword evidence="6" id="KW-1185">Reference proteome</keyword>
<evidence type="ECO:0000256" key="3">
    <source>
        <dbReference type="SAM" id="Phobius"/>
    </source>
</evidence>
<dbReference type="InterPro" id="IPR045095">
    <property type="entry name" value="ACDP"/>
</dbReference>
<keyword evidence="1 3" id="KW-1133">Transmembrane helix</keyword>
<dbReference type="AlphaFoldDB" id="A0A835QG71"/>
<sequence length="335" mass="37661">MQYCCGIMFWIYLCCMHVGLVMFMGLMSGLTLGLMSLSLVDLEVIAKSGQPEDRLNATKILPVVKNQHFLLCTLLIGNSLAMEALPIFLNSLVPAWGAVLISVTLILAFGEIIPQAVCSRYGLKVGARTAGIVRLLLIIFFPVAYPISKLLDWVLGKGHFALLRRAELKTLVDMHGNEVKNLITCRPEDEIPIKSVTIRKIPRVYEDLPLYDILNEFQKGHSHMAVVVKRMNPETGNDRNKGNAYENRKDHRRKYRPGDGSQSSMTENMTSILIDSPVNKNVIESQSPAVKTNLDRQGDARSQSRRSDRGRHDNILDINLESLPSYPWMKKLWAS</sequence>
<dbReference type="Gene3D" id="3.10.580.10">
    <property type="entry name" value="CBS-domain"/>
    <property type="match status" value="1"/>
</dbReference>
<dbReference type="GO" id="GO:0030026">
    <property type="term" value="P:intracellular manganese ion homeostasis"/>
    <property type="evidence" value="ECO:0007669"/>
    <property type="project" value="TreeGrafter"/>
</dbReference>
<keyword evidence="1 3" id="KW-0812">Transmembrane</keyword>
<dbReference type="PANTHER" id="PTHR12064:SF36">
    <property type="entry name" value="DOMAIN-CONTAINING PROTEIN, PUTATIVE, EXPRESSED-RELATED"/>
    <property type="match status" value="1"/>
</dbReference>
<feature type="transmembrane region" description="Helical" evidence="3">
    <location>
        <begin position="125"/>
        <end position="145"/>
    </location>
</feature>
<keyword evidence="1 3" id="KW-0472">Membrane</keyword>
<comment type="caution">
    <text evidence="5">The sequence shown here is derived from an EMBL/GenBank/DDBJ whole genome shotgun (WGS) entry which is preliminary data.</text>
</comment>
<feature type="domain" description="CNNM transmembrane" evidence="4">
    <location>
        <begin position="6"/>
        <end position="189"/>
    </location>
</feature>
<feature type="transmembrane region" description="Helical" evidence="3">
    <location>
        <begin position="95"/>
        <end position="113"/>
    </location>
</feature>
<feature type="region of interest" description="Disordered" evidence="2">
    <location>
        <begin position="287"/>
        <end position="312"/>
    </location>
</feature>
<reference evidence="5 6" key="1">
    <citation type="journal article" date="2020" name="Nat. Food">
        <title>A phased Vanilla planifolia genome enables genetic improvement of flavour and production.</title>
        <authorList>
            <person name="Hasing T."/>
            <person name="Tang H."/>
            <person name="Brym M."/>
            <person name="Khazi F."/>
            <person name="Huang T."/>
            <person name="Chambers A.H."/>
        </authorList>
    </citation>
    <scope>NUCLEOTIDE SEQUENCE [LARGE SCALE GENOMIC DNA]</scope>
    <source>
        <tissue evidence="5">Leaf</tissue>
    </source>
</reference>
<accession>A0A835QG71</accession>